<organism evidence="3 4">
    <name type="scientific">Musa balbisiana</name>
    <name type="common">Banana</name>
    <dbReference type="NCBI Taxonomy" id="52838"/>
    <lineage>
        <taxon>Eukaryota</taxon>
        <taxon>Viridiplantae</taxon>
        <taxon>Streptophyta</taxon>
        <taxon>Embryophyta</taxon>
        <taxon>Tracheophyta</taxon>
        <taxon>Spermatophyta</taxon>
        <taxon>Magnoliopsida</taxon>
        <taxon>Liliopsida</taxon>
        <taxon>Zingiberales</taxon>
        <taxon>Musaceae</taxon>
        <taxon>Musa</taxon>
    </lineage>
</organism>
<dbReference type="EMBL" id="PYDT01000009">
    <property type="protein sequence ID" value="THU51712.1"/>
    <property type="molecule type" value="Genomic_DNA"/>
</dbReference>
<name>A0A4S8IV47_MUSBA</name>
<protein>
    <recommendedName>
        <fullName evidence="5">Immunophilin-like</fullName>
    </recommendedName>
</protein>
<keyword evidence="2" id="KW-0812">Transmembrane</keyword>
<dbReference type="Proteomes" id="UP000317650">
    <property type="component" value="Chromosome 6"/>
</dbReference>
<gene>
    <name evidence="3" type="ORF">C4D60_Mb06t33940</name>
</gene>
<evidence type="ECO:0000313" key="3">
    <source>
        <dbReference type="EMBL" id="THU51712.1"/>
    </source>
</evidence>
<evidence type="ECO:0000256" key="1">
    <source>
        <dbReference type="SAM" id="MobiDB-lite"/>
    </source>
</evidence>
<feature type="region of interest" description="Disordered" evidence="1">
    <location>
        <begin position="1"/>
        <end position="104"/>
    </location>
</feature>
<dbReference type="STRING" id="52838.A0A4S8IV47"/>
<keyword evidence="2" id="KW-0472">Membrane</keyword>
<dbReference type="SUPFAM" id="SSF103511">
    <property type="entry name" value="Chlorophyll a-b binding protein"/>
    <property type="match status" value="1"/>
</dbReference>
<evidence type="ECO:0000256" key="2">
    <source>
        <dbReference type="SAM" id="Phobius"/>
    </source>
</evidence>
<feature type="transmembrane region" description="Helical" evidence="2">
    <location>
        <begin position="156"/>
        <end position="177"/>
    </location>
</feature>
<feature type="compositionally biased region" description="Low complexity" evidence="1">
    <location>
        <begin position="45"/>
        <end position="57"/>
    </location>
</feature>
<keyword evidence="2" id="KW-1133">Transmembrane helix</keyword>
<comment type="caution">
    <text evidence="3">The sequence shown here is derived from an EMBL/GenBank/DDBJ whole genome shotgun (WGS) entry which is preliminary data.</text>
</comment>
<proteinExistence type="predicted"/>
<keyword evidence="4" id="KW-1185">Reference proteome</keyword>
<sequence>MAGKALQISNPFPSTLSPPPTFFTWKPPMLLPPRAAAGDDKPAEPDASAESPAAADPSFEKRLNQIRVKYRSGTGKKAEQRKARKSPGAGAGSSGKKKGSVLLPPVPLREPMAVGGVPVEVGFTPYSERLNGRLAGLGLAALLLVELGSGKGLLRYHAPAVIFIQIYTVAAAAALFIKFEKERISVWPEKPTASSSAAAGD</sequence>
<evidence type="ECO:0000313" key="4">
    <source>
        <dbReference type="Proteomes" id="UP000317650"/>
    </source>
</evidence>
<evidence type="ECO:0008006" key="5">
    <source>
        <dbReference type="Google" id="ProtNLM"/>
    </source>
</evidence>
<accession>A0A4S8IV47</accession>
<reference evidence="3 4" key="1">
    <citation type="journal article" date="2019" name="Nat. Plants">
        <title>Genome sequencing of Musa balbisiana reveals subgenome evolution and function divergence in polyploid bananas.</title>
        <authorList>
            <person name="Yao X."/>
        </authorList>
    </citation>
    <scope>NUCLEOTIDE SEQUENCE [LARGE SCALE GENOMIC DNA]</scope>
    <source>
        <strain evidence="4">cv. DH-PKW</strain>
        <tissue evidence="3">Leaves</tissue>
    </source>
</reference>
<dbReference type="AlphaFoldDB" id="A0A4S8IV47"/>